<keyword evidence="5 6" id="KW-0732">Signal</keyword>
<comment type="similarity">
    <text evidence="2">Belongs to the bacterial solute-binding protein 8 family.</text>
</comment>
<evidence type="ECO:0000256" key="3">
    <source>
        <dbReference type="ARBA" id="ARBA00022448"/>
    </source>
</evidence>
<dbReference type="InterPro" id="IPR002491">
    <property type="entry name" value="ABC_transptr_periplasmic_BD"/>
</dbReference>
<dbReference type="Gene3D" id="3.40.50.1980">
    <property type="entry name" value="Nitrogenase molybdenum iron protein domain"/>
    <property type="match status" value="2"/>
</dbReference>
<evidence type="ECO:0000313" key="9">
    <source>
        <dbReference type="Proteomes" id="UP001496627"/>
    </source>
</evidence>
<dbReference type="PRINTS" id="PR01715">
    <property type="entry name" value="FERRIBNDNGPP"/>
</dbReference>
<dbReference type="Pfam" id="PF01497">
    <property type="entry name" value="Peripla_BP_2"/>
    <property type="match status" value="1"/>
</dbReference>
<dbReference type="Proteomes" id="UP001496627">
    <property type="component" value="Unassembled WGS sequence"/>
</dbReference>
<dbReference type="PANTHER" id="PTHR30532">
    <property type="entry name" value="IRON III DICITRATE-BINDING PERIPLASMIC PROTEIN"/>
    <property type="match status" value="1"/>
</dbReference>
<evidence type="ECO:0000256" key="1">
    <source>
        <dbReference type="ARBA" id="ARBA00004196"/>
    </source>
</evidence>
<dbReference type="PROSITE" id="PS50983">
    <property type="entry name" value="FE_B12_PBP"/>
    <property type="match status" value="1"/>
</dbReference>
<gene>
    <name evidence="8" type="ORF">ABK249_19045</name>
</gene>
<keyword evidence="4" id="KW-0408">Iron</keyword>
<evidence type="ECO:0000256" key="2">
    <source>
        <dbReference type="ARBA" id="ARBA00008814"/>
    </source>
</evidence>
<organism evidence="8 9">
    <name type="scientific">Neorhizobium phenanthreniclasticum</name>
    <dbReference type="NCBI Taxonomy" id="3157917"/>
    <lineage>
        <taxon>Bacteria</taxon>
        <taxon>Pseudomonadati</taxon>
        <taxon>Pseudomonadota</taxon>
        <taxon>Alphaproteobacteria</taxon>
        <taxon>Hyphomicrobiales</taxon>
        <taxon>Rhizobiaceae</taxon>
        <taxon>Rhizobium/Agrobacterium group</taxon>
        <taxon>Neorhizobium</taxon>
    </lineage>
</organism>
<dbReference type="PANTHER" id="PTHR30532:SF1">
    <property type="entry name" value="IRON(3+)-HYDROXAMATE-BINDING PROTEIN FHUD"/>
    <property type="match status" value="1"/>
</dbReference>
<dbReference type="RefSeq" id="WP_348863658.1">
    <property type="nucleotide sequence ID" value="NZ_JBEAAL010000015.1"/>
</dbReference>
<dbReference type="InterPro" id="IPR051313">
    <property type="entry name" value="Bact_iron-sidero_bind"/>
</dbReference>
<evidence type="ECO:0000256" key="6">
    <source>
        <dbReference type="SAM" id="SignalP"/>
    </source>
</evidence>
<sequence>MSAKSENMRVKGLSRRSLLSAAALAPFGLAAPARAASPAPLPKVASLDYGLASTLMNLGITPTAIVSLADWDKWVIEPEIPAGVADLGNGWEINFEVLAMLKPDLILTTPYLDALKPRLETMGKVLRLEIYDASGGAVLSKAYAATRALAQAVDRVAEGDAFLARADIFFDDCRKRLALIGAPPVVLMGFLDARHARVYATPGLYDNVLSRIGVKNAWKGQGNYWGFETIGIEDLARVTDPRARLIAFEPVPGDVLPKLAESPLWKALPISQPGRFSVIPGALMFGMVNDAMRFARLLTEHLENTA</sequence>
<feature type="domain" description="Fe/B12 periplasmic-binding" evidence="7">
    <location>
        <begin position="43"/>
        <end position="306"/>
    </location>
</feature>
<keyword evidence="3" id="KW-0813">Transport</keyword>
<keyword evidence="4" id="KW-0410">Iron transport</keyword>
<evidence type="ECO:0000256" key="5">
    <source>
        <dbReference type="ARBA" id="ARBA00022729"/>
    </source>
</evidence>
<keyword evidence="9" id="KW-1185">Reference proteome</keyword>
<name>A0ABV0M7P5_9HYPH</name>
<dbReference type="SUPFAM" id="SSF53807">
    <property type="entry name" value="Helical backbone' metal receptor"/>
    <property type="match status" value="1"/>
</dbReference>
<evidence type="ECO:0000259" key="7">
    <source>
        <dbReference type="PROSITE" id="PS50983"/>
    </source>
</evidence>
<proteinExistence type="inferred from homology"/>
<dbReference type="CDD" id="cd01146">
    <property type="entry name" value="FhuD"/>
    <property type="match status" value="1"/>
</dbReference>
<protein>
    <submittedName>
        <fullName evidence="8">ABC transporter substrate-binding protein</fullName>
    </submittedName>
</protein>
<comment type="caution">
    <text evidence="8">The sequence shown here is derived from an EMBL/GenBank/DDBJ whole genome shotgun (WGS) entry which is preliminary data.</text>
</comment>
<evidence type="ECO:0000313" key="8">
    <source>
        <dbReference type="EMBL" id="MEQ1407030.1"/>
    </source>
</evidence>
<feature type="signal peptide" evidence="6">
    <location>
        <begin position="1"/>
        <end position="35"/>
    </location>
</feature>
<feature type="chain" id="PRO_5045257484" evidence="6">
    <location>
        <begin position="36"/>
        <end position="306"/>
    </location>
</feature>
<keyword evidence="4" id="KW-0406">Ion transport</keyword>
<dbReference type="EMBL" id="JBEAAL010000015">
    <property type="protein sequence ID" value="MEQ1407030.1"/>
    <property type="molecule type" value="Genomic_DNA"/>
</dbReference>
<evidence type="ECO:0000256" key="4">
    <source>
        <dbReference type="ARBA" id="ARBA00022496"/>
    </source>
</evidence>
<reference evidence="8 9" key="1">
    <citation type="submission" date="2024-05" db="EMBL/GenBank/DDBJ databases">
        <title>Neorhizobium sp. Rsf11, a plant growth promoting and heavy metal resistant PAH-degrader.</title>
        <authorList>
            <person name="Golubev S.N."/>
            <person name="Muratova A.Y."/>
            <person name="Markelova M.I."/>
        </authorList>
    </citation>
    <scope>NUCLEOTIDE SEQUENCE [LARGE SCALE GENOMIC DNA]</scope>
    <source>
        <strain evidence="8 9">Rsf11</strain>
    </source>
</reference>
<accession>A0ABV0M7P5</accession>
<comment type="subcellular location">
    <subcellularLocation>
        <location evidence="1">Cell envelope</location>
    </subcellularLocation>
</comment>
<dbReference type="PROSITE" id="PS51318">
    <property type="entry name" value="TAT"/>
    <property type="match status" value="1"/>
</dbReference>
<dbReference type="InterPro" id="IPR006311">
    <property type="entry name" value="TAT_signal"/>
</dbReference>